<organism evidence="1 2">
    <name type="scientific">Prorocentrum cordatum</name>
    <dbReference type="NCBI Taxonomy" id="2364126"/>
    <lineage>
        <taxon>Eukaryota</taxon>
        <taxon>Sar</taxon>
        <taxon>Alveolata</taxon>
        <taxon>Dinophyceae</taxon>
        <taxon>Prorocentrales</taxon>
        <taxon>Prorocentraceae</taxon>
        <taxon>Prorocentrum</taxon>
    </lineage>
</organism>
<dbReference type="EMBL" id="CAUYUJ010016959">
    <property type="protein sequence ID" value="CAK0870413.1"/>
    <property type="molecule type" value="Genomic_DNA"/>
</dbReference>
<protein>
    <submittedName>
        <fullName evidence="1">Uncharacterized protein</fullName>
    </submittedName>
</protein>
<keyword evidence="2" id="KW-1185">Reference proteome</keyword>
<dbReference type="Proteomes" id="UP001189429">
    <property type="component" value="Unassembled WGS sequence"/>
</dbReference>
<comment type="caution">
    <text evidence="1">The sequence shown here is derived from an EMBL/GenBank/DDBJ whole genome shotgun (WGS) entry which is preliminary data.</text>
</comment>
<sequence>AFLLYSKGQETLDPETFDRMKGEMRKMGVEVQKAGSRALEQTLSITSDRLQNDLGEVDLILRVPTDVGWALGLAAVKDAGDRAAVSWESAVKRRAVILAPRACTRACHKGQFLEDAVVRMHGAAAGAHVLLDIQHPEHPWVGRQDAIEHYAICRSYHDCCPRYLGLRRPSMEHAPEDFVGIARSSLASWGNPSSTEAEKSALRAISIHSLHTTQAQVRHGFREAEAANVSRGPRS</sequence>
<accession>A0ABN9VBK0</accession>
<gene>
    <name evidence="1" type="ORF">PCOR1329_LOCUS56533</name>
</gene>
<evidence type="ECO:0000313" key="1">
    <source>
        <dbReference type="EMBL" id="CAK0870413.1"/>
    </source>
</evidence>
<reference evidence="1" key="1">
    <citation type="submission" date="2023-10" db="EMBL/GenBank/DDBJ databases">
        <authorList>
            <person name="Chen Y."/>
            <person name="Shah S."/>
            <person name="Dougan E. K."/>
            <person name="Thang M."/>
            <person name="Chan C."/>
        </authorList>
    </citation>
    <scope>NUCLEOTIDE SEQUENCE [LARGE SCALE GENOMIC DNA]</scope>
</reference>
<proteinExistence type="predicted"/>
<feature type="non-terminal residue" evidence="1">
    <location>
        <position position="1"/>
    </location>
</feature>
<evidence type="ECO:0000313" key="2">
    <source>
        <dbReference type="Proteomes" id="UP001189429"/>
    </source>
</evidence>
<name>A0ABN9VBK0_9DINO</name>